<name>A0A1B2HWQ5_9PSEU</name>
<keyword evidence="3" id="KW-1185">Reference proteome</keyword>
<evidence type="ECO:0000313" key="2">
    <source>
        <dbReference type="EMBL" id="ANZ42166.1"/>
    </source>
</evidence>
<dbReference type="OrthoDB" id="3677662at2"/>
<reference evidence="2 3" key="1">
    <citation type="submission" date="2016-07" db="EMBL/GenBank/DDBJ databases">
        <title>Complete genome sequence of the Lentzea guizhouensis DHS C013.</title>
        <authorList>
            <person name="Cao C."/>
        </authorList>
    </citation>
    <scope>NUCLEOTIDE SEQUENCE [LARGE SCALE GENOMIC DNA]</scope>
    <source>
        <strain evidence="2 3">DHS C013</strain>
    </source>
</reference>
<feature type="region of interest" description="Disordered" evidence="1">
    <location>
        <begin position="194"/>
        <end position="216"/>
    </location>
</feature>
<gene>
    <name evidence="2" type="ORF">BBK82_45785</name>
</gene>
<dbReference type="EMBL" id="CP016793">
    <property type="protein sequence ID" value="ANZ42166.1"/>
    <property type="molecule type" value="Genomic_DNA"/>
</dbReference>
<protein>
    <submittedName>
        <fullName evidence="2">Uncharacterized protein</fullName>
    </submittedName>
</protein>
<evidence type="ECO:0000313" key="3">
    <source>
        <dbReference type="Proteomes" id="UP000093053"/>
    </source>
</evidence>
<accession>A0A1B2HWQ5</accession>
<sequence>MTIDLPPRRALPVEVKERMRPAFTGAPRRNHTPLAVAAGVALLIAGGVAVTQTTSDSADPAHDRVTAPSELDLARCRAALGDGGWRSTEMVVFDSRKVLIGADSRFCELTRSRAHVVNPAVAPVRLEAGTVAYVSDNFIAGIPPLGALSTRARESTSSYSRGSKDSVTTPDFFVAYFPSKLAITQLVFDDRFVPLPPDATPPRSSGTDSFESGDSDPATLDNRLARCLDGAAATAPLATAPGWRPVVAAGFDDGPTGVVVARQDGHPDRYGVCHGSSDTGFGTFTVNTTSERPRLTGVLNISGGAGRQLIAGYAHPNGRFIEIDALGVPRVTVPVVDGFFAAELSGSLTRIDADTGNLVTGVLMGVVRDADNSVIYTGSLT</sequence>
<dbReference type="KEGG" id="led:BBK82_45785"/>
<dbReference type="RefSeq" id="WP_065920500.1">
    <property type="nucleotide sequence ID" value="NZ_CP016793.1"/>
</dbReference>
<proteinExistence type="predicted"/>
<feature type="compositionally biased region" description="Polar residues" evidence="1">
    <location>
        <begin position="202"/>
        <end position="212"/>
    </location>
</feature>
<dbReference type="AlphaFoldDB" id="A0A1B2HWQ5"/>
<dbReference type="Proteomes" id="UP000093053">
    <property type="component" value="Chromosome"/>
</dbReference>
<organism evidence="2 3">
    <name type="scientific">Lentzea guizhouensis</name>
    <dbReference type="NCBI Taxonomy" id="1586287"/>
    <lineage>
        <taxon>Bacteria</taxon>
        <taxon>Bacillati</taxon>
        <taxon>Actinomycetota</taxon>
        <taxon>Actinomycetes</taxon>
        <taxon>Pseudonocardiales</taxon>
        <taxon>Pseudonocardiaceae</taxon>
        <taxon>Lentzea</taxon>
    </lineage>
</organism>
<evidence type="ECO:0000256" key="1">
    <source>
        <dbReference type="SAM" id="MobiDB-lite"/>
    </source>
</evidence>